<dbReference type="OrthoDB" id="4357141at2759"/>
<sequence length="143" mass="16092">MVHQVPEDSESSRQRKQRLVYKIVTGAQTYFAENALLEDRNQFLTEINKESKPRQSTKSASLGKVREMSYKDLEKARARRAANEAAKEARKVAKEFERVATAGEEKYDKKGKTSTGADASDLEAINIEISEALSEENEPTPKL</sequence>
<gene>
    <name evidence="2" type="ORF">HETSPECPRED_003711</name>
</gene>
<feature type="region of interest" description="Disordered" evidence="1">
    <location>
        <begin position="47"/>
        <end position="66"/>
    </location>
</feature>
<reference evidence="2" key="1">
    <citation type="submission" date="2021-03" db="EMBL/GenBank/DDBJ databases">
        <authorList>
            <person name="Tagirdzhanova G."/>
        </authorList>
    </citation>
    <scope>NUCLEOTIDE SEQUENCE</scope>
</reference>
<dbReference type="EMBL" id="CAJPDS010000219">
    <property type="protein sequence ID" value="CAF9941616.1"/>
    <property type="molecule type" value="Genomic_DNA"/>
</dbReference>
<feature type="region of interest" description="Disordered" evidence="1">
    <location>
        <begin position="100"/>
        <end position="123"/>
    </location>
</feature>
<dbReference type="AlphaFoldDB" id="A0A8H3J6C9"/>
<proteinExistence type="predicted"/>
<evidence type="ECO:0000313" key="2">
    <source>
        <dbReference type="EMBL" id="CAF9941616.1"/>
    </source>
</evidence>
<evidence type="ECO:0000313" key="3">
    <source>
        <dbReference type="Proteomes" id="UP000664521"/>
    </source>
</evidence>
<keyword evidence="3" id="KW-1185">Reference proteome</keyword>
<dbReference type="Proteomes" id="UP000664521">
    <property type="component" value="Unassembled WGS sequence"/>
</dbReference>
<name>A0A8H3J6C9_9LECA</name>
<protein>
    <submittedName>
        <fullName evidence="2">Uncharacterized protein</fullName>
    </submittedName>
</protein>
<organism evidence="2 3">
    <name type="scientific">Heterodermia speciosa</name>
    <dbReference type="NCBI Taxonomy" id="116794"/>
    <lineage>
        <taxon>Eukaryota</taxon>
        <taxon>Fungi</taxon>
        <taxon>Dikarya</taxon>
        <taxon>Ascomycota</taxon>
        <taxon>Pezizomycotina</taxon>
        <taxon>Lecanoromycetes</taxon>
        <taxon>OSLEUM clade</taxon>
        <taxon>Lecanoromycetidae</taxon>
        <taxon>Caliciales</taxon>
        <taxon>Physciaceae</taxon>
        <taxon>Heterodermia</taxon>
    </lineage>
</organism>
<feature type="compositionally biased region" description="Basic and acidic residues" evidence="1">
    <location>
        <begin position="100"/>
        <end position="111"/>
    </location>
</feature>
<accession>A0A8H3J6C9</accession>
<comment type="caution">
    <text evidence="2">The sequence shown here is derived from an EMBL/GenBank/DDBJ whole genome shotgun (WGS) entry which is preliminary data.</text>
</comment>
<evidence type="ECO:0000256" key="1">
    <source>
        <dbReference type="SAM" id="MobiDB-lite"/>
    </source>
</evidence>